<dbReference type="OrthoDB" id="5415356at2"/>
<dbReference type="STRING" id="897.B2D07_14485"/>
<feature type="transmembrane region" description="Helical" evidence="1">
    <location>
        <begin position="59"/>
        <end position="82"/>
    </location>
</feature>
<proteinExistence type="predicted"/>
<name>S7UZJ2_DESML</name>
<comment type="caution">
    <text evidence="2">The sequence shown here is derived from an EMBL/GenBank/DDBJ whole genome shotgun (WGS) entry which is preliminary data.</text>
</comment>
<dbReference type="AlphaFoldDB" id="S7UZJ2"/>
<evidence type="ECO:0008006" key="4">
    <source>
        <dbReference type="Google" id="ProtNLM"/>
    </source>
</evidence>
<dbReference type="Proteomes" id="UP000014977">
    <property type="component" value="Unassembled WGS sequence"/>
</dbReference>
<dbReference type="EMBL" id="ATHJ01000096">
    <property type="protein sequence ID" value="EPR37843.1"/>
    <property type="molecule type" value="Genomic_DNA"/>
</dbReference>
<organism evidence="2 3">
    <name type="scientific">Desulfococcus multivorans DSM 2059</name>
    <dbReference type="NCBI Taxonomy" id="1121405"/>
    <lineage>
        <taxon>Bacteria</taxon>
        <taxon>Pseudomonadati</taxon>
        <taxon>Thermodesulfobacteriota</taxon>
        <taxon>Desulfobacteria</taxon>
        <taxon>Desulfobacterales</taxon>
        <taxon>Desulfococcaceae</taxon>
        <taxon>Desulfococcus</taxon>
    </lineage>
</organism>
<dbReference type="eggNOG" id="COG4191">
    <property type="taxonomic scope" value="Bacteria"/>
</dbReference>
<feature type="transmembrane region" description="Helical" evidence="1">
    <location>
        <begin position="14"/>
        <end position="31"/>
    </location>
</feature>
<evidence type="ECO:0000313" key="3">
    <source>
        <dbReference type="Proteomes" id="UP000014977"/>
    </source>
</evidence>
<keyword evidence="1" id="KW-0472">Membrane</keyword>
<sequence>MEKKNFLNFASKRILKYEIIAFLAIIVMLWLDEILDLPHFILGADPTPINWREALFETVIIAIIGGAISYINGLFMAQYFILKKNEIRTKVRENRLKDINKTLGVVHHNVNNLANMFQIIGIKAKKSEQIDSVLLGKLEKTIFSVKDEMTKLTELEEQAKEDTFEIEF</sequence>
<gene>
    <name evidence="2" type="ORF">dsmv_2883</name>
</gene>
<dbReference type="RefSeq" id="WP_020877950.1">
    <property type="nucleotide sequence ID" value="NZ_ATHJ01000096.1"/>
</dbReference>
<reference evidence="2 3" key="1">
    <citation type="journal article" date="2013" name="Genome Announc.">
        <title>Draft genome sequences for three mercury-methylating, sulfate-reducing bacteria.</title>
        <authorList>
            <person name="Brown S.D."/>
            <person name="Hurt R.A.Jr."/>
            <person name="Gilmour C.C."/>
            <person name="Elias D.A."/>
        </authorList>
    </citation>
    <scope>NUCLEOTIDE SEQUENCE [LARGE SCALE GENOMIC DNA]</scope>
    <source>
        <strain evidence="2 3">DSM 2059</strain>
    </source>
</reference>
<evidence type="ECO:0000256" key="1">
    <source>
        <dbReference type="SAM" id="Phobius"/>
    </source>
</evidence>
<protein>
    <recommendedName>
        <fullName evidence="4">Signal transduction histidine kinase</fullName>
    </recommendedName>
</protein>
<accession>S7UZJ2</accession>
<keyword evidence="1" id="KW-0812">Transmembrane</keyword>
<keyword evidence="3" id="KW-1185">Reference proteome</keyword>
<evidence type="ECO:0000313" key="2">
    <source>
        <dbReference type="EMBL" id="EPR37843.1"/>
    </source>
</evidence>
<keyword evidence="1" id="KW-1133">Transmembrane helix</keyword>